<gene>
    <name evidence="2" type="ORF">C4N21_05390</name>
</gene>
<dbReference type="AlphaFoldDB" id="A0A329UV25"/>
<dbReference type="Pfam" id="PF24749">
    <property type="entry name" value="DUF7695"/>
    <property type="match status" value="1"/>
</dbReference>
<name>A0A329UV25_9FIRM</name>
<dbReference type="Proteomes" id="UP000250550">
    <property type="component" value="Unassembled WGS sequence"/>
</dbReference>
<evidence type="ECO:0000313" key="3">
    <source>
        <dbReference type="Proteomes" id="UP000250550"/>
    </source>
</evidence>
<proteinExistence type="predicted"/>
<organism evidence="2 3">
    <name type="scientific">Faecalibacterium prausnitzii</name>
    <dbReference type="NCBI Taxonomy" id="853"/>
    <lineage>
        <taxon>Bacteria</taxon>
        <taxon>Bacillati</taxon>
        <taxon>Bacillota</taxon>
        <taxon>Clostridia</taxon>
        <taxon>Eubacteriales</taxon>
        <taxon>Oscillospiraceae</taxon>
        <taxon>Faecalibacterium</taxon>
    </lineage>
</organism>
<comment type="caution">
    <text evidence="2">The sequence shown here is derived from an EMBL/GenBank/DDBJ whole genome shotgun (WGS) entry which is preliminary data.</text>
</comment>
<protein>
    <recommendedName>
        <fullName evidence="1">DUF7695 domain-containing protein</fullName>
    </recommendedName>
</protein>
<evidence type="ECO:0000259" key="1">
    <source>
        <dbReference type="Pfam" id="PF24749"/>
    </source>
</evidence>
<sequence length="62" mass="7158">MKIVRNIIRCKKCRDVIESYSVHDFKFCSCGSCAVDGGHKYLRRCGNPEDWEELSETQSVDD</sequence>
<dbReference type="EMBL" id="PRLF01000005">
    <property type="protein sequence ID" value="RAW65819.1"/>
    <property type="molecule type" value="Genomic_DNA"/>
</dbReference>
<dbReference type="InterPro" id="IPR056112">
    <property type="entry name" value="DUF7695"/>
</dbReference>
<dbReference type="RefSeq" id="WP_112121258.1">
    <property type="nucleotide sequence ID" value="NZ_PRLF01000005.1"/>
</dbReference>
<reference evidence="2 3" key="1">
    <citation type="submission" date="2018-02" db="EMBL/GenBank/DDBJ databases">
        <title>Complete genome sequencing of Faecalibacterium prausnitzii strains isolated from the human gut.</title>
        <authorList>
            <person name="Fitzgerald B.C."/>
            <person name="Shkoporov A.N."/>
            <person name="Ross P.R."/>
            <person name="Hill C."/>
        </authorList>
    </citation>
    <scope>NUCLEOTIDE SEQUENCE [LARGE SCALE GENOMIC DNA]</scope>
    <source>
        <strain evidence="2 3">APC924/119</strain>
    </source>
</reference>
<accession>A0A329UV25</accession>
<evidence type="ECO:0000313" key="2">
    <source>
        <dbReference type="EMBL" id="RAW65819.1"/>
    </source>
</evidence>
<feature type="domain" description="DUF7695" evidence="1">
    <location>
        <begin position="2"/>
        <end position="57"/>
    </location>
</feature>